<accession>A0A7X2L0A1</accession>
<dbReference type="InterPro" id="IPR029063">
    <property type="entry name" value="SAM-dependent_MTases_sf"/>
</dbReference>
<reference evidence="15 16" key="1">
    <citation type="submission" date="2019-11" db="EMBL/GenBank/DDBJ databases">
        <title>Paenibacillus monticola sp. nov., a novel PGPR strain isolated from mountain sample in China.</title>
        <authorList>
            <person name="Zhao Q."/>
            <person name="Li H.-P."/>
            <person name="Zhang J.-L."/>
        </authorList>
    </citation>
    <scope>NUCLEOTIDE SEQUENCE [LARGE SCALE GENOMIC DNA]</scope>
    <source>
        <strain evidence="15 16">LC-T2</strain>
    </source>
</reference>
<feature type="active site" description="Proton donor; for dehydratase activity" evidence="10">
    <location>
        <position position="3199"/>
    </location>
</feature>
<dbReference type="InterPro" id="IPR036736">
    <property type="entry name" value="ACP-like_sf"/>
</dbReference>
<feature type="active site" description="Proton acceptor; for dehydratase activity" evidence="10">
    <location>
        <position position="1483"/>
    </location>
</feature>
<dbReference type="InterPro" id="IPR018201">
    <property type="entry name" value="Ketoacyl_synth_AS"/>
</dbReference>
<feature type="region of interest" description="Disordered" evidence="11">
    <location>
        <begin position="530"/>
        <end position="552"/>
    </location>
</feature>
<dbReference type="CDD" id="cd08953">
    <property type="entry name" value="KR_2_SDR_x"/>
    <property type="match status" value="3"/>
</dbReference>
<dbReference type="InterPro" id="IPR009081">
    <property type="entry name" value="PP-bd_ACP"/>
</dbReference>
<dbReference type="SUPFAM" id="SSF47336">
    <property type="entry name" value="ACP-like"/>
    <property type="match status" value="3"/>
</dbReference>
<evidence type="ECO:0000256" key="1">
    <source>
        <dbReference type="ARBA" id="ARBA00003299"/>
    </source>
</evidence>
<dbReference type="PROSITE" id="PS00606">
    <property type="entry name" value="KS3_1"/>
    <property type="match status" value="1"/>
</dbReference>
<feature type="active site" description="Proton donor; for dehydratase activity" evidence="10">
    <location>
        <position position="1651"/>
    </location>
</feature>
<organism evidence="15 16">
    <name type="scientific">Paenibacillus monticola</name>
    <dbReference type="NCBI Taxonomy" id="2666075"/>
    <lineage>
        <taxon>Bacteria</taxon>
        <taxon>Bacillati</taxon>
        <taxon>Bacillota</taxon>
        <taxon>Bacilli</taxon>
        <taxon>Bacillales</taxon>
        <taxon>Paenibacillaceae</taxon>
        <taxon>Paenibacillus</taxon>
    </lineage>
</organism>
<evidence type="ECO:0000256" key="4">
    <source>
        <dbReference type="ARBA" id="ARBA00022450"/>
    </source>
</evidence>
<dbReference type="Pfam" id="PF22336">
    <property type="entry name" value="RhiE-like_linker"/>
    <property type="match status" value="3"/>
</dbReference>
<dbReference type="SUPFAM" id="SSF53901">
    <property type="entry name" value="Thiolase-like"/>
    <property type="match status" value="3"/>
</dbReference>
<feature type="region of interest" description="N-terminal hotdog fold" evidence="10">
    <location>
        <begin position="2991"/>
        <end position="3114"/>
    </location>
</feature>
<keyword evidence="6" id="KW-0597">Phosphoprotein</keyword>
<dbReference type="InterPro" id="IPR013968">
    <property type="entry name" value="PKS_KR"/>
</dbReference>
<gene>
    <name evidence="15" type="ORF">GJB61_02485</name>
</gene>
<dbReference type="InterPro" id="IPR049552">
    <property type="entry name" value="PKS_DH_N"/>
</dbReference>
<comment type="subcellular location">
    <subcellularLocation>
        <location evidence="2">Cytoplasm</location>
    </subcellularLocation>
</comment>
<dbReference type="GO" id="GO:0071770">
    <property type="term" value="P:DIM/DIP cell wall layer assembly"/>
    <property type="evidence" value="ECO:0007669"/>
    <property type="project" value="TreeGrafter"/>
</dbReference>
<dbReference type="CDD" id="cd02440">
    <property type="entry name" value="AdoMet_MTases"/>
    <property type="match status" value="1"/>
</dbReference>
<proteinExistence type="predicted"/>
<dbReference type="InterPro" id="IPR042104">
    <property type="entry name" value="PKS_dehydratase_sf"/>
</dbReference>
<evidence type="ECO:0000259" key="13">
    <source>
        <dbReference type="PROSITE" id="PS52004"/>
    </source>
</evidence>
<name>A0A7X2L0A1_9BACL</name>
<dbReference type="InterPro" id="IPR013217">
    <property type="entry name" value="Methyltransf_12"/>
</dbReference>
<evidence type="ECO:0000313" key="16">
    <source>
        <dbReference type="Proteomes" id="UP000463051"/>
    </source>
</evidence>
<comment type="pathway">
    <text evidence="3">Antibiotic biosynthesis; bacillaene biosynthesis.</text>
</comment>
<dbReference type="Pfam" id="PF16197">
    <property type="entry name" value="KAsynt_C_assoc"/>
    <property type="match status" value="1"/>
</dbReference>
<dbReference type="UniPathway" id="UPA01003"/>
<dbReference type="InterPro" id="IPR014031">
    <property type="entry name" value="Ketoacyl_synth_C"/>
</dbReference>
<evidence type="ECO:0000256" key="2">
    <source>
        <dbReference type="ARBA" id="ARBA00004496"/>
    </source>
</evidence>
<feature type="domain" description="Ketosynthase family 3 (KS3)" evidence="13">
    <location>
        <begin position="4345"/>
        <end position="4779"/>
    </location>
</feature>
<dbReference type="InterPro" id="IPR014030">
    <property type="entry name" value="Ketoacyl_synth_N"/>
</dbReference>
<dbReference type="PANTHER" id="PTHR43775">
    <property type="entry name" value="FATTY ACID SYNTHASE"/>
    <property type="match status" value="1"/>
</dbReference>
<dbReference type="Gene3D" id="1.10.1200.10">
    <property type="entry name" value="ACP-like"/>
    <property type="match status" value="3"/>
</dbReference>
<comment type="caution">
    <text evidence="15">The sequence shown here is derived from an EMBL/GenBank/DDBJ whole genome shotgun (WGS) entry which is preliminary data.</text>
</comment>
<dbReference type="GO" id="GO:0005886">
    <property type="term" value="C:plasma membrane"/>
    <property type="evidence" value="ECO:0007669"/>
    <property type="project" value="TreeGrafter"/>
</dbReference>
<protein>
    <submittedName>
        <fullName evidence="15">SDR family NAD(P)-dependent oxidoreductase</fullName>
    </submittedName>
</protein>
<sequence length="5021" mass="553470">MNRVKDKQITPEQGKQLLLELQADDSSRKAAELHLYQPSWTQSILTNDLEAGHGFGNLLIFEDNDGLSRLIEEYAGQKSRLHCTVIQPGEAYKKLADDSYRIRVDVPEDYQQLLADLKLAEWESPQILHAWSQGSNSVLSSERVSEQLDKGFYSLLYLTQALLRLKITSPLPLLYLHTAEPTHIQPLYAAVGALIRTVRLEQPNYLFKSVQLEALPEPTGIGNLDPAQTVQFLCSELAEKGAASREVKYAGYDRYVRSLKEMHSQEFNQELPIVSGGTYIITGGCGGLGSFVAKHFAARYQANLILNGRSEADERIDTQLEELQRLGSSTIYVQADLAIQADTQRLIRTAKEKFGALNGIIHCAGLLQDAFILNKKREQAKSVLTPKITGTLNLDEAAKDEELDMFVLFSSISALLGNIGQGDYAYANAFMDHFAEMRNSLVHRQVRHGRTLAINWPLWANGGMEISPAQESWMQNSLDISVMETDQGISALETALRAGKGISQILAITGTGSTAAKGLLELYHNKEIKGTQTSKKTENTENTENTAAHPASPRLKSYAEQWLVKLLAKVTKYPLNGIKVDRAFEHYGVDSMIVMAMNRELEADFGELSKTLLFEYQNIDELAGYFVDNHSLKLTQLAGLVDDKPISTAKNGAVPTNEHLMSAKSSRFAVSGSASAVPEPPRSAQAAIAASKSQEEKAKLESGDIAVIGVSGRYPLARNIAEFWDNLKNGRDCITEIPQERWDALAAYSEDVNDKSKSYSKWGGFITDADKFDPLFFSISPKEATIMDPQERIFLETVWQTLEDAGYPKSSLNHSKAGVFVGVMYGQYQLFGANSDGTSLAPTSSYASIANRVSYFFNFHGPSIALDTMCSSSLTAIHLACDSIRRGESEIAIAGGVNLSIHPQKYLMLSQQRFLSTDGRCRTFGADGDGYVPGEGSGSVLLKPLHQAVADGDRIYAVIKGSTMNHGGKTNGYSVPNPNAQADLISEALKQTGIHPRTISYMEAHGTGTSLGDPIEITGLSKAFGKWTGDTAFCAIGSVKSNIGHAESAAGIAGLTKLLLQFQHKLLVPSLHSETPNPNIRFDRSPFSVQRELAEWTRPVVSIDGEEREYPRRAGISAFGAGGANVHVLLEEYSAEAANEVLSEKTGPHLIILSAQNKERLGEYAEELADYLNKSLNEPLTHPIEGAVVSTRSHNQEKIEYELASITSVVLEIAADILQMDKSELDAAASLQDGWLQGSELIRLAEELQKRYSWPSEIHELINAPSLESVVQKIAELSAYPEEMHLTAATIEAPDRSFLDTINSGNAAPALADLAYTLQLGREEMEERLGMVVSSLAELQDKLSQYAQSGADGVSLYYGNTRAEESPLRLIMNGEEMNAVIEQLLAKQELQRLAPLWVSGIKVDWCRLYSADTALPKKISLPTYPFAKERYWVNQTAGTVYSSRASNDYRGDLHPLLDVNASTLQVQSFSKVLEQRQWHWRDHSVAGSTLWPGAAFMEMARAAGDLSNSNKRVIEIRNVVWRQPLYLTDIPTHLTIELIPQDQRVEYEILTTAPDGQHLVYNSGELVYAQPDDPAAVQVIETEGIKQNCPVHYDQDQCYALFEQFGMSYGPAFQSIQALYCSGNEALSLLSLPDELAERSGDFGLHPALLDGAFQTVAGMAWANHQDGGRPYLPFSADRIMLHSYPINKCMVYVKREEDKGLENSGFQTVHLYILDLLGQVLVDIPNFTLKRLAETEHSPAAASAEENNQELLYCRPVWEEDTQLASAAATSGSGIMLLIGGSDPLVEELQNSGRYRHIVRVSSGDGYRHTAKDSYVLQSGNEQDYEQLLQHLKQSHKLPDTILFAFPESRFTWNSQELSEQLSHTLYDLFAFSKALVADKMKPDTKLICLFHSERNETGPLHAALNGFTRTLQLEYPQMHCKVIEVKKSISSNSYNDAELIILESQASLNQDAEVRYEGKRRFVKRLRELEAAGIPVAALPLVDGGTYIITGGLGGLGLIFANYLTTKVSCNLVLTGRSVLNETIKQRLAEIGGPGVQPFYIQADVTDKEDVRRLVAEVKERFGHIDGLIHSAGNIRDALLINKSRQNMEDVIQTKVHGTLILDEALQKEPLAFFALFSSMVALQGNVGQSDYAFANSFLEHYADVRTSSGRPGKTVVIHWPQWAEGGMKPDEVTIRHLKQAGISPLGTKQGIEAFELALQSTGSLNVGVLSGNRSQIRESLDRFNGKGIFVQKPSKATVATASNTSNLKHKAEQLLKEAVAGVVKLPVARVDIRESFERYGLDSVMSMDLTRELERVFGELPKTLFFEFRTISDLADHFVEKYADALIVQGQVTEIQGSTKLTSTARGTETLLPAARYLKDIPALQSTKEIAVSQDIAIIGLSGKYPMADTLEQFWANLKDGKDCITEIPADRWDYRQYYDPDKDRKGKSYSKWGGFINDVDKFDPLFFQISPRDAVFMDPQERLFLETVWRVIEDSGYSRQQLDKHTVGMFAGVMYGQYQLLGAEEYAKGNDVVAGSSHAFVANRASYFFNFTGPSIAVDTMCSSSLTAIHLACDSIRRGECELAVAGGVNLSIHPHKYLLLSQSKFTSSDGKCRSFGEGGDGYVPGEGVGAVLLKPLQQAIMDRDNIYGVIKGTALNHGGRTTGVTVPNPIAQGNVISDALTRAHIDPLTVSYIEAHGTGTALGDPLEINGLVKAYDGDPKKSTCAIGSVKSNIGHLESAAGIAALTKVLLQLKHRQLVPSLHADIPNAHIKFEDTRFKVQRELAEWGGDDVDGMAAPRRAGISSFGAGGSNAHLLVEEFIPSSDFAGDNILSPQIIVLSAKDAARLQQSARQLRDYLVQLQAGRQPGTLISLQDIAFTLQVGREAMAERLAMVVHSVEETVQRLNQYVEGSANISEWVTGSLTEVDSPWRMGTDEEDGLYIQSVINAGNWDKVSRLWVNGTAIEWSLLHGNASPRRISLPGHPFEVKRYWIEQSGPKVSSSHAFLHPLIDSVEAHLSVGEGIVFQKSFDAGHPLLNDHQVLGQSILAGACYLAMVRACAGILAENPEVNLSFSRVVWREPLLVSGQSHKCQITLKTQESGGFLYEITSLLEGRTVVHCTGSYSVQEVDSSAAGGSNGQSIEQWLPIEEIKEQSEERIAQDALYRNFSDSGLNYGPRYQTVEHLWCSTSSVLGRISLNSVNDELGQETLHPSVLDGALQTIAGFAFAGPIEQRTIAMPFSIERVDMISPVGKSGYAYVQKVAEDKYHIAITDDAGRVCIKLYGVTVREPKNQAQKEPSFYYVPGWKEAIEVENCPTVPRKGGILIVSSPEDVTAALALKGYYSGLMQEGTVPLVVQLDSGLERASTNEHSERQEVRSLDTRDASELEKVLRTFRTSGLATVYFLAGLHHRSENAESIRETEIAEELGVISLFRMLKALSAQDYASEPMEIKVITANTFKVAANDKIRPQYAALHGLIKSAGKEFPQWQLKYIDLDLAEAGHERYIPSSAWISSVVSEPQQSGDEVAVRQGRRYIRTLVPAALSKDNHTLFRDNGVYLILGGAGGIGLELSRYLAGKLQARIALVGRRRLTNELAEQLRDIEALGGEVLYIQADAMNLEDMRQAVQRTKQSFGTINGVIHSAIVLEDRTLVNLDEPTFRRTLGPKVSGSVILNEVVKAEPLDFMLFFSSAQSFIGSRGQSNYAAACTFKDAFAQHLNDVRSYPVKIINWGYWGSVGAVSGEGYSKRLEAQGIFSIQPAEGMAAIEQILTSPFSQVTYVKADANAVRQMGAVMEQQYKVLPQQFASVLTQGEDLLPAVQPDQLLLNRQREALSELEALAIDLLVRSLRLLGWVAVRGQQFEQHELRTRLGIDSRYFRLFDSIIAMLSERGLLEQAGTSLIWRGSTYAQTEDSSLDEQKLASRRDQLLDGYPEFGAFTRLLWACLQSYPGILSGRVNPVEIMFPKGSKSLVEDIYKGHYAADYYNRLVADTVERFVQLRSKEHTGRPIRIMEVGAGTGGTSRWVFEALKSCQAQVQYVYTDISPGFLAHGRREYADLYPFIEFTLFNAENDPQPQGFEPGSIDLVVATNVLHATKHVGNTLQQLKNLLKRNGLIVINELTANQIFSTLTFGLTDGWWLFNDAGHRLPGSPLLSVSSWSKLLAEHGYTSVNVHGFTDTQPERLEQAVIIAESDGVMQLSAEIKRVTPLAPLSKAEGKEASGNILKDRNDRNDRDVREEALLYVKRVFAEVLHMNEADFDIQATFETYGVDSLVVMDINKQFEQQLGTQSSTLLFEYKTIDALAGFFSTKHAQYFTGHPPQDAREKAKQPLLEQDPAQLFSDYHHEDAVSAEPVTISTENESKSSPQDIAIIGLSGKYPGAETQEQFWELLRRGDSAIREIPHERWDSSLQFSPDRHEAGKSYSKWGGFIEGVDTFDPFLFNVTPAEAETMDPQERHFLQTVWSLFEDAGYTSTRRAKDEHRVGVFAGAMNSHYEWLGGAATASGSKTFARSSYWSIANRISYFFNLSGPSMAIDTACSSSLTAIHLACESIRRGECHTAVAGGVNLILHPMHYERYSMMNMISGNDECRSFGEGADGFVDGEGVGAVLLKPLEEAIGDGDYIYGIIKGSTINAGGKTGGYLVPNPSAQAGVIRETLLKTGIEPQSISYIEAHGTGTALGDPIEIAALSEVFGKADGMVKHCAIGSVKSNIGHLESASGMAGLTKVLLQMKYRLLVPSLHSGQMNPRINLEGTPFTVQQKLEEWTTPQQEQDGRITAFPRRAGLSSFGAGGANAHLIIEEYDNRVSRKQAAVEESGVPHAIILSAKNEEGLKRYASSLADYLRQALQAELITDSNQAGVLADRRDILTLQNIAYTLQLGREAMEERLAFVVSDREQLLQYLQHYIEESNPPAGMYSSNIRKAKPVTSRPTGDLHVSQCIRERRLDELVQLWTEGAAVPWEELYAALVGANQPIFITLSPYPFAKERYWIPDFDVNSIYQDNNKQTRQTVLGEEDLLKLFTEVSQGTLDLVQAEQRIGGAARG</sequence>
<dbReference type="InterPro" id="IPR049900">
    <property type="entry name" value="PKS_mFAS_DH"/>
</dbReference>
<dbReference type="InterPro" id="IPR049490">
    <property type="entry name" value="C883_1060-like_KR_N"/>
</dbReference>
<dbReference type="GO" id="GO:0004312">
    <property type="term" value="F:fatty acid synthase activity"/>
    <property type="evidence" value="ECO:0007669"/>
    <property type="project" value="TreeGrafter"/>
</dbReference>
<dbReference type="CDD" id="cd00833">
    <property type="entry name" value="PKS"/>
    <property type="match status" value="3"/>
</dbReference>
<evidence type="ECO:0000256" key="5">
    <source>
        <dbReference type="ARBA" id="ARBA00022490"/>
    </source>
</evidence>
<dbReference type="SMART" id="SM00823">
    <property type="entry name" value="PKS_PP"/>
    <property type="match status" value="3"/>
</dbReference>
<dbReference type="SUPFAM" id="SSF53335">
    <property type="entry name" value="S-adenosyl-L-methionine-dependent methyltransferases"/>
    <property type="match status" value="1"/>
</dbReference>
<feature type="domain" description="PKS/mFAS DH" evidence="14">
    <location>
        <begin position="2991"/>
        <end position="3279"/>
    </location>
</feature>
<dbReference type="EMBL" id="WJXB01000001">
    <property type="protein sequence ID" value="MRN51865.1"/>
    <property type="molecule type" value="Genomic_DNA"/>
</dbReference>
<dbReference type="PANTHER" id="PTHR43775:SF37">
    <property type="entry name" value="SI:DKEY-61P9.11"/>
    <property type="match status" value="1"/>
</dbReference>
<dbReference type="InterPro" id="IPR020807">
    <property type="entry name" value="PKS_DH"/>
</dbReference>
<dbReference type="Gene3D" id="3.30.70.3290">
    <property type="match status" value="1"/>
</dbReference>
<feature type="domain" description="PKS/mFAS DH" evidence="14">
    <location>
        <begin position="1454"/>
        <end position="1739"/>
    </location>
</feature>
<dbReference type="Gene3D" id="3.40.47.10">
    <property type="match status" value="3"/>
</dbReference>
<evidence type="ECO:0000313" key="15">
    <source>
        <dbReference type="EMBL" id="MRN51865.1"/>
    </source>
</evidence>
<keyword evidence="4" id="KW-0596">Phosphopantetheine</keyword>
<dbReference type="InterPro" id="IPR054514">
    <property type="entry name" value="RhiE-like_linker"/>
</dbReference>
<dbReference type="InterPro" id="IPR050091">
    <property type="entry name" value="PKS_NRPS_Biosynth_Enz"/>
</dbReference>
<keyword evidence="7" id="KW-0808">Transferase</keyword>
<dbReference type="PROSITE" id="PS52019">
    <property type="entry name" value="PKS_MFAS_DH"/>
    <property type="match status" value="2"/>
</dbReference>
<dbReference type="Gene3D" id="3.40.50.720">
    <property type="entry name" value="NAD(P)-binding Rossmann-like Domain"/>
    <property type="match status" value="3"/>
</dbReference>
<feature type="domain" description="Ketosynthase family 3 (KS3)" evidence="13">
    <location>
        <begin position="702"/>
        <end position="1132"/>
    </location>
</feature>
<feature type="region of interest" description="C-terminal hotdog fold" evidence="10">
    <location>
        <begin position="3139"/>
        <end position="3279"/>
    </location>
</feature>
<dbReference type="InterPro" id="IPR020806">
    <property type="entry name" value="PKS_PP-bd"/>
</dbReference>
<dbReference type="GO" id="GO:0006633">
    <property type="term" value="P:fatty acid biosynthetic process"/>
    <property type="evidence" value="ECO:0007669"/>
    <property type="project" value="InterPro"/>
</dbReference>
<feature type="domain" description="Carrier" evidence="12">
    <location>
        <begin position="2252"/>
        <end position="2325"/>
    </location>
</feature>
<feature type="domain" description="Carrier" evidence="12">
    <location>
        <begin position="554"/>
        <end position="630"/>
    </location>
</feature>
<dbReference type="InterPro" id="IPR057326">
    <property type="entry name" value="KR_dom"/>
</dbReference>
<dbReference type="Pfam" id="PF21089">
    <property type="entry name" value="PKS_DH_N"/>
    <property type="match status" value="2"/>
</dbReference>
<evidence type="ECO:0000256" key="9">
    <source>
        <dbReference type="ARBA" id="ARBA00023268"/>
    </source>
</evidence>
<dbReference type="Pfam" id="PF21394">
    <property type="entry name" value="Beta-ketacyl_N"/>
    <property type="match status" value="2"/>
</dbReference>
<dbReference type="GO" id="GO:0004315">
    <property type="term" value="F:3-oxoacyl-[acyl-carrier-protein] synthase activity"/>
    <property type="evidence" value="ECO:0007669"/>
    <property type="project" value="InterPro"/>
</dbReference>
<dbReference type="SMART" id="SM00826">
    <property type="entry name" value="PKS_DH"/>
    <property type="match status" value="2"/>
</dbReference>
<dbReference type="Pfam" id="PF08242">
    <property type="entry name" value="Methyltransf_12"/>
    <property type="match status" value="1"/>
</dbReference>
<dbReference type="SMART" id="SM00825">
    <property type="entry name" value="PKS_KS"/>
    <property type="match status" value="3"/>
</dbReference>
<dbReference type="InterPro" id="IPR032821">
    <property type="entry name" value="PKS_assoc"/>
</dbReference>
<dbReference type="Pfam" id="PF02801">
    <property type="entry name" value="Ketoacyl-synt_C"/>
    <property type="match status" value="3"/>
</dbReference>
<evidence type="ECO:0000256" key="7">
    <source>
        <dbReference type="ARBA" id="ARBA00022679"/>
    </source>
</evidence>
<dbReference type="InterPro" id="IPR036291">
    <property type="entry name" value="NAD(P)-bd_dom_sf"/>
</dbReference>
<dbReference type="Gene3D" id="3.40.50.150">
    <property type="entry name" value="Vaccinia Virus protein VP39"/>
    <property type="match status" value="1"/>
</dbReference>
<dbReference type="Gene3D" id="3.10.129.110">
    <property type="entry name" value="Polyketide synthase dehydratase"/>
    <property type="match status" value="2"/>
</dbReference>
<dbReference type="Pfam" id="PF14765">
    <property type="entry name" value="PS-DH"/>
    <property type="match status" value="2"/>
</dbReference>
<dbReference type="InterPro" id="IPR049551">
    <property type="entry name" value="PKS_DH_C"/>
</dbReference>
<evidence type="ECO:0000259" key="12">
    <source>
        <dbReference type="PROSITE" id="PS50075"/>
    </source>
</evidence>
<dbReference type="InterPro" id="IPR020841">
    <property type="entry name" value="PKS_Beta-ketoAc_synthase_dom"/>
</dbReference>
<dbReference type="Pfam" id="PF00550">
    <property type="entry name" value="PP-binding"/>
    <property type="match status" value="3"/>
</dbReference>
<dbReference type="Proteomes" id="UP000463051">
    <property type="component" value="Unassembled WGS sequence"/>
</dbReference>
<feature type="active site" description="Proton acceptor; for dehydratase activity" evidence="10">
    <location>
        <position position="3023"/>
    </location>
</feature>
<evidence type="ECO:0000256" key="11">
    <source>
        <dbReference type="SAM" id="MobiDB-lite"/>
    </source>
</evidence>
<dbReference type="Gene3D" id="1.10.1240.100">
    <property type="match status" value="3"/>
</dbReference>
<dbReference type="InterPro" id="IPR006162">
    <property type="entry name" value="Ppantetheine_attach_site"/>
</dbReference>
<feature type="domain" description="Carrier" evidence="12">
    <location>
        <begin position="4217"/>
        <end position="4290"/>
    </location>
</feature>
<keyword evidence="8" id="KW-0677">Repeat</keyword>
<dbReference type="PROSITE" id="PS50075">
    <property type="entry name" value="CARRIER"/>
    <property type="match status" value="3"/>
</dbReference>
<dbReference type="InterPro" id="IPR016039">
    <property type="entry name" value="Thiolase-like"/>
</dbReference>
<feature type="domain" description="Ketosynthase family 3 (KS3)" evidence="13">
    <location>
        <begin position="2376"/>
        <end position="2803"/>
    </location>
</feature>
<keyword evidence="16" id="KW-1185">Reference proteome</keyword>
<evidence type="ECO:0000256" key="3">
    <source>
        <dbReference type="ARBA" id="ARBA00004789"/>
    </source>
</evidence>
<keyword evidence="9" id="KW-0511">Multifunctional enzyme</keyword>
<feature type="compositionally biased region" description="Basic and acidic residues" evidence="11">
    <location>
        <begin position="530"/>
        <end position="539"/>
    </location>
</feature>
<dbReference type="RefSeq" id="WP_195724204.1">
    <property type="nucleotide sequence ID" value="NZ_WJXB01000001.1"/>
</dbReference>
<dbReference type="GO" id="GO:0005737">
    <property type="term" value="C:cytoplasm"/>
    <property type="evidence" value="ECO:0007669"/>
    <property type="project" value="UniProtKB-SubCell"/>
</dbReference>
<feature type="region of interest" description="N-terminal hotdog fold" evidence="10">
    <location>
        <begin position="1454"/>
        <end position="1573"/>
    </location>
</feature>
<keyword evidence="5" id="KW-0963">Cytoplasm</keyword>
<evidence type="ECO:0000256" key="8">
    <source>
        <dbReference type="ARBA" id="ARBA00022737"/>
    </source>
</evidence>
<evidence type="ECO:0000259" key="14">
    <source>
        <dbReference type="PROSITE" id="PS52019"/>
    </source>
</evidence>
<dbReference type="SMART" id="SM00822">
    <property type="entry name" value="PKS_KR"/>
    <property type="match status" value="3"/>
</dbReference>
<dbReference type="GO" id="GO:0031177">
    <property type="term" value="F:phosphopantetheine binding"/>
    <property type="evidence" value="ECO:0007669"/>
    <property type="project" value="InterPro"/>
</dbReference>
<evidence type="ECO:0000256" key="6">
    <source>
        <dbReference type="ARBA" id="ARBA00022553"/>
    </source>
</evidence>
<dbReference type="Pfam" id="PF08659">
    <property type="entry name" value="KR"/>
    <property type="match status" value="3"/>
</dbReference>
<dbReference type="PROSITE" id="PS00012">
    <property type="entry name" value="PHOSPHOPANTETHEINE"/>
    <property type="match status" value="1"/>
</dbReference>
<evidence type="ECO:0000256" key="10">
    <source>
        <dbReference type="PROSITE-ProRule" id="PRU01363"/>
    </source>
</evidence>
<dbReference type="FunFam" id="3.40.47.10:FF:000019">
    <property type="entry name" value="Polyketide synthase type I"/>
    <property type="match status" value="3"/>
</dbReference>
<dbReference type="SUPFAM" id="SSF51735">
    <property type="entry name" value="NAD(P)-binding Rossmann-fold domains"/>
    <property type="match status" value="6"/>
</dbReference>
<dbReference type="Pfam" id="PF00109">
    <property type="entry name" value="ketoacyl-synt"/>
    <property type="match status" value="3"/>
</dbReference>
<feature type="region of interest" description="C-terminal hotdog fold" evidence="10">
    <location>
        <begin position="1590"/>
        <end position="1739"/>
    </location>
</feature>
<dbReference type="PROSITE" id="PS52004">
    <property type="entry name" value="KS3_2"/>
    <property type="match status" value="3"/>
</dbReference>
<comment type="function">
    <text evidence="1">Involved in some intermediate steps for the synthesis of the antibiotic polyketide bacillaene which is involved in secondary metabolism.</text>
</comment>